<dbReference type="InParanoid" id="J9DNH0"/>
<dbReference type="AlphaFoldDB" id="J9DNH0"/>
<protein>
    <submittedName>
        <fullName evidence="1">Uncharacterized protein</fullName>
    </submittedName>
</protein>
<organism evidence="1 2">
    <name type="scientific">Edhazardia aedis (strain USNM 41457)</name>
    <name type="common">Microsporidian parasite</name>
    <dbReference type="NCBI Taxonomy" id="1003232"/>
    <lineage>
        <taxon>Eukaryota</taxon>
        <taxon>Fungi</taxon>
        <taxon>Fungi incertae sedis</taxon>
        <taxon>Microsporidia</taxon>
        <taxon>Edhazardia</taxon>
    </lineage>
</organism>
<name>J9DNH0_EDHAE</name>
<reference evidence="2" key="2">
    <citation type="submission" date="2015-07" db="EMBL/GenBank/DDBJ databases">
        <title>Contrasting host-pathogen interactions and genome evolution in two generalist and specialist microsporidian pathogens of mosquitoes.</title>
        <authorList>
            <consortium name="The Broad Institute Genomics Platform"/>
            <consortium name="The Broad Institute Genome Sequencing Center for Infectious Disease"/>
            <person name="Cuomo C.A."/>
            <person name="Sanscrainte N.D."/>
            <person name="Goldberg J.M."/>
            <person name="Heiman D."/>
            <person name="Young S."/>
            <person name="Zeng Q."/>
            <person name="Becnel J.J."/>
            <person name="Birren B.W."/>
        </authorList>
    </citation>
    <scope>NUCLEOTIDE SEQUENCE [LARGE SCALE GENOMIC DNA]</scope>
    <source>
        <strain evidence="2">USNM 41457</strain>
    </source>
</reference>
<dbReference type="Proteomes" id="UP000003163">
    <property type="component" value="Unassembled WGS sequence"/>
</dbReference>
<evidence type="ECO:0000313" key="1">
    <source>
        <dbReference type="EMBL" id="EJW04075.1"/>
    </source>
</evidence>
<reference evidence="1 2" key="1">
    <citation type="submission" date="2011-08" db="EMBL/GenBank/DDBJ databases">
        <authorList>
            <person name="Liu Z.J."/>
            <person name="Shi F.L."/>
            <person name="Lu J.Q."/>
            <person name="Li M."/>
            <person name="Wang Z.L."/>
        </authorList>
    </citation>
    <scope>NUCLEOTIDE SEQUENCE [LARGE SCALE GENOMIC DNA]</scope>
    <source>
        <strain evidence="1 2">USNM 41457</strain>
    </source>
</reference>
<sequence length="294" mass="34938">MFFLFVFLKAFDVYKSHFNDFNKDLENSHLKLDQNHTVYIRKFLNESNKKANTISKSYKNEERPQENHSIAEELALTEKNKEKNDDELIQGIIKIYAKLKLFKHKSTKKVTYELLRQSIDAEMNNTVDSFSTALDQIFKHQNLINKLLCNLIDNGLSNDFVEVKILCRIIQLQKELEYFNSNNDKIEICEFLKKTTKSIIELRRLLLCFLFAVKTINYSEMCYTEKNVNICVQMTILLFFSMKETFKFHVNYKEIVVKFGRKALDSKDKKELKDVHEQLYRDINILLDDFSYPI</sequence>
<gene>
    <name evidence="1" type="ORF">EDEG_01651</name>
</gene>
<accession>J9DNH0</accession>
<dbReference type="EMBL" id="AFBI03000024">
    <property type="protein sequence ID" value="EJW04075.1"/>
    <property type="molecule type" value="Genomic_DNA"/>
</dbReference>
<proteinExistence type="predicted"/>
<evidence type="ECO:0000313" key="2">
    <source>
        <dbReference type="Proteomes" id="UP000003163"/>
    </source>
</evidence>
<comment type="caution">
    <text evidence="1">The sequence shown here is derived from an EMBL/GenBank/DDBJ whole genome shotgun (WGS) entry which is preliminary data.</text>
</comment>
<keyword evidence="2" id="KW-1185">Reference proteome</keyword>
<dbReference type="HOGENOM" id="CLU_946735_0_0_1"/>
<dbReference type="VEuPathDB" id="MicrosporidiaDB:EDEG_01651"/>